<dbReference type="GO" id="GO:0044718">
    <property type="term" value="P:siderophore transmembrane transport"/>
    <property type="evidence" value="ECO:0007669"/>
    <property type="project" value="TreeGrafter"/>
</dbReference>
<dbReference type="InterPro" id="IPR036942">
    <property type="entry name" value="Beta-barrel_TonB_sf"/>
</dbReference>
<dbReference type="InterPro" id="IPR037066">
    <property type="entry name" value="Plug_dom_sf"/>
</dbReference>
<dbReference type="GO" id="GO:0009279">
    <property type="term" value="C:cell outer membrane"/>
    <property type="evidence" value="ECO:0007669"/>
    <property type="project" value="UniProtKB-SubCell"/>
</dbReference>
<keyword evidence="3 9" id="KW-0813">Transport</keyword>
<gene>
    <name evidence="14" type="ORF">NOI20_04640</name>
</gene>
<evidence type="ECO:0000313" key="14">
    <source>
        <dbReference type="EMBL" id="MDQ2093388.1"/>
    </source>
</evidence>
<feature type="domain" description="TonB-dependent receptor-like beta-barrel" evidence="12">
    <location>
        <begin position="248"/>
        <end position="640"/>
    </location>
</feature>
<name>A0AAJ1U921_9RHOB</name>
<dbReference type="PANTHER" id="PTHR30069:SF41">
    <property type="entry name" value="HEME_HEMOPEXIN UTILIZATION PROTEIN C"/>
    <property type="match status" value="1"/>
</dbReference>
<dbReference type="PROSITE" id="PS52016">
    <property type="entry name" value="TONB_DEPENDENT_REC_3"/>
    <property type="match status" value="1"/>
</dbReference>
<comment type="caution">
    <text evidence="14">The sequence shown here is derived from an EMBL/GenBank/DDBJ whole genome shotgun (WGS) entry which is preliminary data.</text>
</comment>
<organism evidence="14 15">
    <name type="scientific">Rhodalgimonas zhirmunskyi</name>
    <dbReference type="NCBI Taxonomy" id="2964767"/>
    <lineage>
        <taxon>Bacteria</taxon>
        <taxon>Pseudomonadati</taxon>
        <taxon>Pseudomonadota</taxon>
        <taxon>Alphaproteobacteria</taxon>
        <taxon>Rhodobacterales</taxon>
        <taxon>Roseobacteraceae</taxon>
        <taxon>Rhodalgimonas</taxon>
    </lineage>
</organism>
<feature type="domain" description="TonB-dependent receptor plug" evidence="13">
    <location>
        <begin position="46"/>
        <end position="158"/>
    </location>
</feature>
<sequence>MRANTSAKAALLMGAALIWAMPATAQDNVTDLDAVDLGKSKREVLTDTATSQTTVDQEEIEDRQASTIAELVDSVPGVTLINGQTPQGSGINIRGFGANSTYGSDQKVIIQIDDADVGAEELYRIGTQLYTDPQLYKQVDVVRGMAGTFEYGSGAIGGMVRLETKDASDFTGGVPGFKLRQTLQFSTNGDGITSSTIMAWQPTDDFETLFNYTYSEQSDQTDGAGNTIGNSAYALPSWQFKAKKTFGNGDHALTFSLTDTNSDESDVPYDTFQTTAGSFGNVDRQTHARTGTLKYTYNPVDNNLIDLDVTLSYADQQIDTEYVDGSSPLQTGSAAAFCASPFLGVVCADHRYETTKLTIKNTARFDTGAVGHTLRTGVEFKRRERLDAASAAGGTDDRIALFVVDDMKIGQRFTFTPALRYETQEIGNGTVSYSNDALMGGASAFYRFDNGLGFFGSAAYTENLPIIDDLTNPTYMTQSEKARSFEIGLSYDRLDVFAPGDDLSFKLTGYKTKVWDITSYTTSTMTPITDADLEGLELEAAYSMANGLYMDLNANLQRGKAYTSASGTDWTGLPADQLRLTLGKKWTQELDLSWEVVANKRITTTSGTTPSSVVHNLRATYRPQHGLLEGAEFRVGVENLLDLDYTPHLATRKAPGRTLKLTLSKTF</sequence>
<reference evidence="14" key="2">
    <citation type="submission" date="2023-04" db="EMBL/GenBank/DDBJ databases">
        <title>'Rhodoalgimonas zhirmunskyi' gen. nov., isolated from a red alga.</title>
        <authorList>
            <person name="Nedashkovskaya O.I."/>
            <person name="Otstavnykh N.Y."/>
            <person name="Bystritskaya E.P."/>
            <person name="Balabanova L.A."/>
            <person name="Isaeva M.P."/>
        </authorList>
    </citation>
    <scope>NUCLEOTIDE SEQUENCE</scope>
    <source>
        <strain evidence="14">10Alg 79</strain>
    </source>
</reference>
<dbReference type="InterPro" id="IPR012910">
    <property type="entry name" value="Plug_dom"/>
</dbReference>
<comment type="similarity">
    <text evidence="2 9 10">Belongs to the TonB-dependent receptor family.</text>
</comment>
<evidence type="ECO:0000256" key="2">
    <source>
        <dbReference type="ARBA" id="ARBA00009810"/>
    </source>
</evidence>
<dbReference type="Gene3D" id="2.170.130.10">
    <property type="entry name" value="TonB-dependent receptor, plug domain"/>
    <property type="match status" value="1"/>
</dbReference>
<dbReference type="EMBL" id="JANFFA010000001">
    <property type="protein sequence ID" value="MDQ2093388.1"/>
    <property type="molecule type" value="Genomic_DNA"/>
</dbReference>
<dbReference type="RefSeq" id="WP_317624980.1">
    <property type="nucleotide sequence ID" value="NZ_JANFFA010000001.1"/>
</dbReference>
<evidence type="ECO:0000256" key="8">
    <source>
        <dbReference type="ARBA" id="ARBA00023237"/>
    </source>
</evidence>
<evidence type="ECO:0000256" key="4">
    <source>
        <dbReference type="ARBA" id="ARBA00022452"/>
    </source>
</evidence>
<evidence type="ECO:0000256" key="9">
    <source>
        <dbReference type="PROSITE-ProRule" id="PRU01360"/>
    </source>
</evidence>
<evidence type="ECO:0000256" key="7">
    <source>
        <dbReference type="ARBA" id="ARBA00023136"/>
    </source>
</evidence>
<evidence type="ECO:0000256" key="5">
    <source>
        <dbReference type="ARBA" id="ARBA00022692"/>
    </source>
</evidence>
<dbReference type="PANTHER" id="PTHR30069">
    <property type="entry name" value="TONB-DEPENDENT OUTER MEMBRANE RECEPTOR"/>
    <property type="match status" value="1"/>
</dbReference>
<dbReference type="GO" id="GO:0015344">
    <property type="term" value="F:siderophore uptake transmembrane transporter activity"/>
    <property type="evidence" value="ECO:0007669"/>
    <property type="project" value="TreeGrafter"/>
</dbReference>
<comment type="subcellular location">
    <subcellularLocation>
        <location evidence="1 9">Cell outer membrane</location>
        <topology evidence="1 9">Multi-pass membrane protein</topology>
    </subcellularLocation>
</comment>
<feature type="chain" id="PRO_5042468701" evidence="11">
    <location>
        <begin position="26"/>
        <end position="667"/>
    </location>
</feature>
<keyword evidence="7 9" id="KW-0472">Membrane</keyword>
<evidence type="ECO:0000256" key="6">
    <source>
        <dbReference type="ARBA" id="ARBA00023077"/>
    </source>
</evidence>
<evidence type="ECO:0000256" key="10">
    <source>
        <dbReference type="RuleBase" id="RU003357"/>
    </source>
</evidence>
<evidence type="ECO:0000259" key="12">
    <source>
        <dbReference type="Pfam" id="PF00593"/>
    </source>
</evidence>
<keyword evidence="5 9" id="KW-0812">Transmembrane</keyword>
<dbReference type="InterPro" id="IPR039426">
    <property type="entry name" value="TonB-dep_rcpt-like"/>
</dbReference>
<feature type="signal peptide" evidence="11">
    <location>
        <begin position="1"/>
        <end position="25"/>
    </location>
</feature>
<dbReference type="Pfam" id="PF00593">
    <property type="entry name" value="TonB_dep_Rec_b-barrel"/>
    <property type="match status" value="1"/>
</dbReference>
<dbReference type="Pfam" id="PF07715">
    <property type="entry name" value="Plug"/>
    <property type="match status" value="1"/>
</dbReference>
<dbReference type="CDD" id="cd01347">
    <property type="entry name" value="ligand_gated_channel"/>
    <property type="match status" value="1"/>
</dbReference>
<keyword evidence="14" id="KW-0675">Receptor</keyword>
<reference evidence="14" key="1">
    <citation type="submission" date="2022-07" db="EMBL/GenBank/DDBJ databases">
        <authorList>
            <person name="Otstavnykh N."/>
            <person name="Isaeva M."/>
            <person name="Bystritskaya E."/>
        </authorList>
    </citation>
    <scope>NUCLEOTIDE SEQUENCE</scope>
    <source>
        <strain evidence="14">10Alg 79</strain>
    </source>
</reference>
<dbReference type="InterPro" id="IPR000531">
    <property type="entry name" value="Beta-barrel_TonB"/>
</dbReference>
<evidence type="ECO:0000256" key="3">
    <source>
        <dbReference type="ARBA" id="ARBA00022448"/>
    </source>
</evidence>
<keyword evidence="6 10" id="KW-0798">TonB box</keyword>
<dbReference type="SUPFAM" id="SSF56935">
    <property type="entry name" value="Porins"/>
    <property type="match status" value="1"/>
</dbReference>
<dbReference type="AlphaFoldDB" id="A0AAJ1U921"/>
<keyword evidence="4 9" id="KW-1134">Transmembrane beta strand</keyword>
<evidence type="ECO:0000256" key="1">
    <source>
        <dbReference type="ARBA" id="ARBA00004571"/>
    </source>
</evidence>
<dbReference type="Gene3D" id="2.40.170.20">
    <property type="entry name" value="TonB-dependent receptor, beta-barrel domain"/>
    <property type="match status" value="1"/>
</dbReference>
<dbReference type="Proteomes" id="UP001227162">
    <property type="component" value="Unassembled WGS sequence"/>
</dbReference>
<proteinExistence type="inferred from homology"/>
<protein>
    <submittedName>
        <fullName evidence="14">TonB-dependent receptor</fullName>
    </submittedName>
</protein>
<accession>A0AAJ1U921</accession>
<evidence type="ECO:0000259" key="13">
    <source>
        <dbReference type="Pfam" id="PF07715"/>
    </source>
</evidence>
<keyword evidence="11" id="KW-0732">Signal</keyword>
<keyword evidence="15" id="KW-1185">Reference proteome</keyword>
<evidence type="ECO:0000313" key="15">
    <source>
        <dbReference type="Proteomes" id="UP001227162"/>
    </source>
</evidence>
<evidence type="ECO:0000256" key="11">
    <source>
        <dbReference type="SAM" id="SignalP"/>
    </source>
</evidence>
<keyword evidence="8 9" id="KW-0998">Cell outer membrane</keyword>